<keyword evidence="4" id="KW-1185">Reference proteome</keyword>
<feature type="region of interest" description="Disordered" evidence="1">
    <location>
        <begin position="66"/>
        <end position="135"/>
    </location>
</feature>
<dbReference type="PANTHER" id="PTHR33116">
    <property type="entry name" value="REVERSE TRANSCRIPTASE ZINC-BINDING DOMAIN-CONTAINING PROTEIN-RELATED-RELATED"/>
    <property type="match status" value="1"/>
</dbReference>
<protein>
    <recommendedName>
        <fullName evidence="2">Reverse transcriptase zinc-binding domain-containing protein</fullName>
    </recommendedName>
</protein>
<feature type="compositionally biased region" description="Basic and acidic residues" evidence="1">
    <location>
        <begin position="126"/>
        <end position="135"/>
    </location>
</feature>
<dbReference type="EMBL" id="BJWL01000007">
    <property type="protein sequence ID" value="GFY90990.1"/>
    <property type="molecule type" value="Genomic_DNA"/>
</dbReference>
<dbReference type="PANTHER" id="PTHR33116:SF66">
    <property type="entry name" value="REVERSE TRANSCRIPTASE ZINC-BINDING DOMAIN-CONTAINING PROTEIN"/>
    <property type="match status" value="1"/>
</dbReference>
<evidence type="ECO:0000256" key="1">
    <source>
        <dbReference type="SAM" id="MobiDB-lite"/>
    </source>
</evidence>
<reference evidence="3 4" key="1">
    <citation type="submission" date="2019-07" db="EMBL/GenBank/DDBJ databases">
        <title>De Novo Assembly of kiwifruit Actinidia rufa.</title>
        <authorList>
            <person name="Sugita-Konishi S."/>
            <person name="Sato K."/>
            <person name="Mori E."/>
            <person name="Abe Y."/>
            <person name="Kisaki G."/>
            <person name="Hamano K."/>
            <person name="Suezawa K."/>
            <person name="Otani M."/>
            <person name="Fukuda T."/>
            <person name="Manabe T."/>
            <person name="Gomi K."/>
            <person name="Tabuchi M."/>
            <person name="Akimitsu K."/>
            <person name="Kataoka I."/>
        </authorList>
    </citation>
    <scope>NUCLEOTIDE SEQUENCE [LARGE SCALE GENOMIC DNA]</scope>
    <source>
        <strain evidence="4">cv. Fuchu</strain>
    </source>
</reference>
<evidence type="ECO:0000313" key="3">
    <source>
        <dbReference type="EMBL" id="GFY90990.1"/>
    </source>
</evidence>
<accession>A0A7J0EX72</accession>
<feature type="domain" description="Reverse transcriptase zinc-binding" evidence="2">
    <location>
        <begin position="740"/>
        <end position="822"/>
    </location>
</feature>
<evidence type="ECO:0000313" key="4">
    <source>
        <dbReference type="Proteomes" id="UP000585474"/>
    </source>
</evidence>
<proteinExistence type="predicted"/>
<organism evidence="3 4">
    <name type="scientific">Actinidia rufa</name>
    <dbReference type="NCBI Taxonomy" id="165716"/>
    <lineage>
        <taxon>Eukaryota</taxon>
        <taxon>Viridiplantae</taxon>
        <taxon>Streptophyta</taxon>
        <taxon>Embryophyta</taxon>
        <taxon>Tracheophyta</taxon>
        <taxon>Spermatophyta</taxon>
        <taxon>Magnoliopsida</taxon>
        <taxon>eudicotyledons</taxon>
        <taxon>Gunneridae</taxon>
        <taxon>Pentapetalae</taxon>
        <taxon>asterids</taxon>
        <taxon>Ericales</taxon>
        <taxon>Actinidiaceae</taxon>
        <taxon>Actinidia</taxon>
    </lineage>
</organism>
<dbReference type="InterPro" id="IPR026960">
    <property type="entry name" value="RVT-Znf"/>
</dbReference>
<dbReference type="Pfam" id="PF13966">
    <property type="entry name" value="zf-RVT"/>
    <property type="match status" value="1"/>
</dbReference>
<gene>
    <name evidence="3" type="ORF">Acr_07g0011860</name>
</gene>
<feature type="compositionally biased region" description="Polar residues" evidence="1">
    <location>
        <begin position="73"/>
        <end position="108"/>
    </location>
</feature>
<dbReference type="AlphaFoldDB" id="A0A7J0EX72"/>
<name>A0A7J0EX72_9ERIC</name>
<comment type="caution">
    <text evidence="3">The sequence shown here is derived from an EMBL/GenBank/DDBJ whole genome shotgun (WGS) entry which is preliminary data.</text>
</comment>
<sequence>MILFVAALAKPKQNSCRGQRISSPTITCRHVEIDGRSITVMSNNAACSIPVPHEDSVVPAVLGTSIEQDTDGDNTGTQGSKDSPPRSQSKTVSQTLGDEDSFNTQGVRQNAKLKMGNAQRESSTTGEDRARRPIHMDKMTTKKERVTYARCLVEVDMAKELTHTVMLHLPDGEEHEQRIYYESLPRYCPQCKVLGHTKESCKGKSATVSKAALPYRAPLRPQRLLPLPQAPGSSLDLPSEKVTSITIPRIDLPPSPESIPKALEIDTSPPIPCLELPCPSLKKVPLTIPRHVGGKIYIQLAGQIANGETKSRGLNKPLKQNGILNHLRKSRAAIMGILETKLSSSILERLVRSNLRGRPCPSRFCRGYKPGYTLRGNLEKDPLGQPAQVRLLFACPMDLSWRFNNLLNVDERVNGRPVTTYETRDFKDCCYDLGLSDIRFSEAERSFCSQLAKGKFLRDCDKGTKFFHNLIKSRRAKSSISSISLADGSRTTSSKQAFDSVVWEFIQDMLHAMSFLLAFIEWIMACITSTSYSIAFNGSFHGFFRGKRGLRQGINDRDLETIKGITGFTQGSSPFRYLGILVAATRFSIGQYSPLIDKISDTINVWAGAFLSYVGRAELIKAVLQGVECFWLAILPIPAGVKAKLAQLCRNFLWSGKCNMTKKPLMSWKEDIQVKKDTFWVQWVHQIHMKRNNFWDYQTKQNDSPLLKQIFALREEIIHAESSIQNAANRLVQWASNGVFQSRIAYEYYKPRSAKITWPKFVWNSSIPPRQSFILWLGLKGRFLTKDKLQTYIDDPLYPFCRSENETIEHLFFHCRIGSQIWAKIKSWLGITRSMQTFKATVKWMIKEARGTGFPAKLKRISLAFTVYHIWGARNKRIFEGKSEHPDSIIKGIQVHVYRSMYN</sequence>
<evidence type="ECO:0000259" key="2">
    <source>
        <dbReference type="Pfam" id="PF13966"/>
    </source>
</evidence>
<dbReference type="OrthoDB" id="1622315at2759"/>
<dbReference type="Proteomes" id="UP000585474">
    <property type="component" value="Unassembled WGS sequence"/>
</dbReference>